<dbReference type="AlphaFoldDB" id="A0A2T5ITL2"/>
<sequence>MPRRTWTNEQRAAQAEKMRKQKIWELSTGPKTTKGKQKVAQNGRKNATGKNLTKDEYIALIKQMNPKLVEDSELLEEMLSGITFKDDKATKKPNKDMTVVNGVFREVKRDMWTIKDVETARKKVDVIIKRLSQVVNMTMDTCQQLHNLHKKYEYEYEAAQIKKRASFNNPFPKC</sequence>
<gene>
    <name evidence="2" type="ORF">C8N29_1207</name>
</gene>
<feature type="region of interest" description="Disordered" evidence="1">
    <location>
        <begin position="1"/>
        <end position="20"/>
    </location>
</feature>
<name>A0A2T5ITL2_9GAMM</name>
<comment type="caution">
    <text evidence="2">The sequence shown here is derived from an EMBL/GenBank/DDBJ whole genome shotgun (WGS) entry which is preliminary data.</text>
</comment>
<dbReference type="OrthoDB" id="8781373at2"/>
<evidence type="ECO:0000256" key="1">
    <source>
        <dbReference type="SAM" id="MobiDB-lite"/>
    </source>
</evidence>
<reference evidence="2 3" key="1">
    <citation type="submission" date="2018-04" db="EMBL/GenBank/DDBJ databases">
        <title>Genomic Encyclopedia of Archaeal and Bacterial Type Strains, Phase II (KMG-II): from individual species to whole genera.</title>
        <authorList>
            <person name="Goeker M."/>
        </authorList>
    </citation>
    <scope>NUCLEOTIDE SEQUENCE [LARGE SCALE GENOMIC DNA]</scope>
    <source>
        <strain evidence="2 3">DSM 5822</strain>
    </source>
</reference>
<feature type="compositionally biased region" description="Polar residues" evidence="1">
    <location>
        <begin position="39"/>
        <end position="48"/>
    </location>
</feature>
<dbReference type="RefSeq" id="WP_107866812.1">
    <property type="nucleotide sequence ID" value="NZ_QAON01000020.1"/>
</dbReference>
<evidence type="ECO:0000313" key="3">
    <source>
        <dbReference type="Proteomes" id="UP000244223"/>
    </source>
</evidence>
<feature type="compositionally biased region" description="Polar residues" evidence="1">
    <location>
        <begin position="1"/>
        <end position="11"/>
    </location>
</feature>
<feature type="region of interest" description="Disordered" evidence="1">
    <location>
        <begin position="26"/>
        <end position="48"/>
    </location>
</feature>
<proteinExistence type="predicted"/>
<dbReference type="Proteomes" id="UP000244223">
    <property type="component" value="Unassembled WGS sequence"/>
</dbReference>
<accession>A0A2T5ITL2</accession>
<dbReference type="EMBL" id="QAON01000020">
    <property type="protein sequence ID" value="PTQ87204.1"/>
    <property type="molecule type" value="Genomic_DNA"/>
</dbReference>
<evidence type="ECO:0000313" key="2">
    <source>
        <dbReference type="EMBL" id="PTQ87204.1"/>
    </source>
</evidence>
<keyword evidence="3" id="KW-1185">Reference proteome</keyword>
<organism evidence="2 3">
    <name type="scientific">Agitococcus lubricus</name>
    <dbReference type="NCBI Taxonomy" id="1077255"/>
    <lineage>
        <taxon>Bacteria</taxon>
        <taxon>Pseudomonadati</taxon>
        <taxon>Pseudomonadota</taxon>
        <taxon>Gammaproteobacteria</taxon>
        <taxon>Moraxellales</taxon>
        <taxon>Moraxellaceae</taxon>
        <taxon>Agitococcus</taxon>
    </lineage>
</organism>
<protein>
    <submittedName>
        <fullName evidence="2">Uncharacterized protein</fullName>
    </submittedName>
</protein>